<dbReference type="Gene3D" id="3.30.559.30">
    <property type="entry name" value="Nonribosomal peptide synthetase, condensation domain"/>
    <property type="match status" value="1"/>
</dbReference>
<dbReference type="InterPro" id="IPR001242">
    <property type="entry name" value="Condensation_dom"/>
</dbReference>
<accession>A0ABW2TN40</accession>
<feature type="region of interest" description="Disordered" evidence="1">
    <location>
        <begin position="1"/>
        <end position="27"/>
    </location>
</feature>
<keyword evidence="4" id="KW-1185">Reference proteome</keyword>
<sequence>MAARARRGGRADPARRGRPVVGHRAPHGHRELDEAGTAALTAFARSAGLTLNTVVAGAWGLVLRVLTGRDDVVFGTTVSGRPADLPGAASMIGLFINTVPVRVRTRPDETFAALLTRLQGEQADLLDHQHLGLSAIQKAVGAGELFDTLAVFENYPFDAEGVTEAAPGLRMTDVTGGDATHYPLTLTVLPGARLRFDVGHRPDVVDTAAATAIADRLTALLTAVAADPGAPVARLDLLADAERARVLVDWNDTATDAPTALVPHVFAAQAARTPDATALVAGRPG</sequence>
<feature type="domain" description="Condensation" evidence="2">
    <location>
        <begin position="31"/>
        <end position="245"/>
    </location>
</feature>
<dbReference type="SUPFAM" id="SSF52777">
    <property type="entry name" value="CoA-dependent acyltransferases"/>
    <property type="match status" value="1"/>
</dbReference>
<dbReference type="Pfam" id="PF00668">
    <property type="entry name" value="Condensation"/>
    <property type="match status" value="1"/>
</dbReference>
<dbReference type="PANTHER" id="PTHR45527:SF1">
    <property type="entry name" value="FATTY ACID SYNTHASE"/>
    <property type="match status" value="1"/>
</dbReference>
<dbReference type="PANTHER" id="PTHR45527">
    <property type="entry name" value="NONRIBOSOMAL PEPTIDE SYNTHETASE"/>
    <property type="match status" value="1"/>
</dbReference>
<evidence type="ECO:0000259" key="2">
    <source>
        <dbReference type="Pfam" id="PF00668"/>
    </source>
</evidence>
<evidence type="ECO:0000256" key="1">
    <source>
        <dbReference type="SAM" id="MobiDB-lite"/>
    </source>
</evidence>
<dbReference type="Gene3D" id="3.30.559.10">
    <property type="entry name" value="Chloramphenicol acetyltransferase-like domain"/>
    <property type="match status" value="1"/>
</dbReference>
<evidence type="ECO:0000313" key="3">
    <source>
        <dbReference type="EMBL" id="MFC7615195.1"/>
    </source>
</evidence>
<comment type="caution">
    <text evidence="3">The sequence shown here is derived from an EMBL/GenBank/DDBJ whole genome shotgun (WGS) entry which is preliminary data.</text>
</comment>
<reference evidence="4" key="1">
    <citation type="journal article" date="2019" name="Int. J. Syst. Evol. Microbiol.">
        <title>The Global Catalogue of Microorganisms (GCM) 10K type strain sequencing project: providing services to taxonomists for standard genome sequencing and annotation.</title>
        <authorList>
            <consortium name="The Broad Institute Genomics Platform"/>
            <consortium name="The Broad Institute Genome Sequencing Center for Infectious Disease"/>
            <person name="Wu L."/>
            <person name="Ma J."/>
        </authorList>
    </citation>
    <scope>NUCLEOTIDE SEQUENCE [LARGE SCALE GENOMIC DNA]</scope>
    <source>
        <strain evidence="4">JCM 17695</strain>
    </source>
</reference>
<dbReference type="SUPFAM" id="SSF56801">
    <property type="entry name" value="Acetyl-CoA synthetase-like"/>
    <property type="match status" value="1"/>
</dbReference>
<name>A0ABW2TN40_9PSEU</name>
<protein>
    <submittedName>
        <fullName evidence="3">Condensation domain-containing protein</fullName>
    </submittedName>
</protein>
<dbReference type="Proteomes" id="UP001596512">
    <property type="component" value="Unassembled WGS sequence"/>
</dbReference>
<dbReference type="InterPro" id="IPR023213">
    <property type="entry name" value="CAT-like_dom_sf"/>
</dbReference>
<gene>
    <name evidence="3" type="ORF">ACFQV2_18455</name>
</gene>
<organism evidence="3 4">
    <name type="scientific">Actinokineospora soli</name>
    <dbReference type="NCBI Taxonomy" id="1048753"/>
    <lineage>
        <taxon>Bacteria</taxon>
        <taxon>Bacillati</taxon>
        <taxon>Actinomycetota</taxon>
        <taxon>Actinomycetes</taxon>
        <taxon>Pseudonocardiales</taxon>
        <taxon>Pseudonocardiaceae</taxon>
        <taxon>Actinokineospora</taxon>
    </lineage>
</organism>
<proteinExistence type="predicted"/>
<dbReference type="EMBL" id="JBHTEY010000004">
    <property type="protein sequence ID" value="MFC7615195.1"/>
    <property type="molecule type" value="Genomic_DNA"/>
</dbReference>
<evidence type="ECO:0000313" key="4">
    <source>
        <dbReference type="Proteomes" id="UP001596512"/>
    </source>
</evidence>